<gene>
    <name evidence="3" type="ORF">OM074_14615</name>
</gene>
<keyword evidence="4" id="KW-1185">Reference proteome</keyword>
<dbReference type="SMART" id="SM00758">
    <property type="entry name" value="PA14"/>
    <property type="match status" value="2"/>
</dbReference>
<dbReference type="Pfam" id="PF14323">
    <property type="entry name" value="GxGYxYP_C"/>
    <property type="match status" value="1"/>
</dbReference>
<evidence type="ECO:0000313" key="3">
    <source>
        <dbReference type="EMBL" id="MCW3806867.1"/>
    </source>
</evidence>
<dbReference type="Gene3D" id="3.20.20.490">
    <property type="entry name" value="GxGYxYP glycoside hydrolase, C-terminal domain"/>
    <property type="match status" value="1"/>
</dbReference>
<dbReference type="InterPro" id="IPR011658">
    <property type="entry name" value="PA14_dom"/>
</dbReference>
<reference evidence="3" key="1">
    <citation type="submission" date="2022-10" db="EMBL/GenBank/DDBJ databases">
        <authorList>
            <person name="Yu W.X."/>
        </authorList>
    </citation>
    <scope>NUCLEOTIDE SEQUENCE</scope>
    <source>
        <strain evidence="3">D04</strain>
    </source>
</reference>
<dbReference type="InterPro" id="IPR048309">
    <property type="entry name" value="GxGYxYP_N_3rd"/>
</dbReference>
<dbReference type="PANTHER" id="PTHR37321:SF1">
    <property type="entry name" value="EXPORTED PROTEIN"/>
    <property type="match status" value="1"/>
</dbReference>
<dbReference type="Pfam" id="PF14200">
    <property type="entry name" value="RicinB_lectin_2"/>
    <property type="match status" value="1"/>
</dbReference>
<dbReference type="InterPro" id="IPR037524">
    <property type="entry name" value="PA14/GLEYA"/>
</dbReference>
<dbReference type="Proteomes" id="UP001207408">
    <property type="component" value="Unassembled WGS sequence"/>
</dbReference>
<dbReference type="InterPro" id="IPR001064">
    <property type="entry name" value="Beta/gamma_crystallin"/>
</dbReference>
<dbReference type="SUPFAM" id="SSF56988">
    <property type="entry name" value="Anthrax protective antigen"/>
    <property type="match status" value="2"/>
</dbReference>
<evidence type="ECO:0000313" key="4">
    <source>
        <dbReference type="Proteomes" id="UP001207408"/>
    </source>
</evidence>
<dbReference type="PANTHER" id="PTHR37321">
    <property type="entry name" value="EXPORTED PROTEIN-RELATED"/>
    <property type="match status" value="1"/>
</dbReference>
<dbReference type="InterPro" id="IPR035992">
    <property type="entry name" value="Ricin_B-like_lectins"/>
</dbReference>
<dbReference type="Pfam" id="PF20958">
    <property type="entry name" value="GxGYxYP_N_3rd"/>
    <property type="match status" value="1"/>
</dbReference>
<feature type="domain" description="PA14" evidence="2">
    <location>
        <begin position="523"/>
        <end position="660"/>
    </location>
</feature>
<dbReference type="InterPro" id="IPR026444">
    <property type="entry name" value="Secre_tail"/>
</dbReference>
<dbReference type="Gene3D" id="2.60.20.10">
    <property type="entry name" value="Crystallins"/>
    <property type="match status" value="1"/>
</dbReference>
<dbReference type="SMART" id="SM00458">
    <property type="entry name" value="RICIN"/>
    <property type="match status" value="1"/>
</dbReference>
<dbReference type="InterPro" id="IPR000772">
    <property type="entry name" value="Ricin_B_lectin"/>
</dbReference>
<dbReference type="CDD" id="cd00161">
    <property type="entry name" value="beta-trefoil_Ricin-like"/>
    <property type="match status" value="1"/>
</dbReference>
<dbReference type="Gene3D" id="2.60.120.380">
    <property type="match status" value="1"/>
</dbReference>
<dbReference type="Pfam" id="PF20957">
    <property type="entry name" value="GxGYxYP_N_2nd"/>
    <property type="match status" value="1"/>
</dbReference>
<comment type="caution">
    <text evidence="3">The sequence shown here is derived from an EMBL/GenBank/DDBJ whole genome shotgun (WGS) entry which is preliminary data.</text>
</comment>
<evidence type="ECO:0000259" key="2">
    <source>
        <dbReference type="PROSITE" id="PS51820"/>
    </source>
</evidence>
<dbReference type="InterPro" id="IPR048310">
    <property type="entry name" value="GxGYxYP_N_2nd"/>
</dbReference>
<feature type="domain" description="PA14" evidence="2">
    <location>
        <begin position="914"/>
        <end position="1051"/>
    </location>
</feature>
<dbReference type="InterPro" id="IPR038410">
    <property type="entry name" value="GxGYxYP_C_sf"/>
</dbReference>
<dbReference type="SUPFAM" id="SSF50370">
    <property type="entry name" value="Ricin B-like lectins"/>
    <property type="match status" value="1"/>
</dbReference>
<sequence>MYKITTLICLFFILNQALSQSIDRIEGSPFPATSVTDTLFIADKNMTASEQFAIGSLSGILARTKPMILQSQYFHEQIVRNSDLDIKYINFSSSSLTGVFIYFAKRLDGYILCDPQSSSSNVAASLSGILNAVAIPTDLEPKAIAAGLEKVLDVTGKDETWALNNYGHLLNKDVALFQSSEDWVGLVDYTAYTGGIRFYDPDINGALSTSVYNFLNPGAMFYGWWVSEDGTVARLSEKSFKIIPSGGLKNLATLTNLPDPIKKQKEAITPFEVKEDVHTVCFVISDGDNISWPVGAAFWDLWTWKNDNQSRINLGWTLSPALCELTPLIYNDLVQGLQTTPEGRNVAIASPSGLGYYFPSLSPNQPYHCEELNKFMRKADMNIVNVIDTDDGAHNPDEYLKQSNIDALFYYTYGDQYQGMHGEISWYKGKPSIGGRYVFWGNSEDRSADTQELISQRMADLLNDQSTDIYSEEGYSLVPVHIWTMNPHDVANVISKLNSNVRVVAPDEFVWLIKKNLGGLPMGTGNGLNASYFNDLNFTTLSKTKIDRKIDFEWMQNNPIDLEVGQNFSVRWTGQVQPLYSEEYSFHITSDGSTKLTINGIVLFDTANEKIITTKSGNITLQAGEKYDIAIEYAESTGDNQCILEWESNSNLRQVVPYTQLYAEPISTTGLATVYTDTNMDGFSAGLRIGNYNAEQLNKYGISSGDISSIRLKEGFKAVLFTEDDFSGDSITITSDVPELSSLLMSDNVSDWDDKAVSIKIKANGDPNISGAFHLRNKKSNYYMDVWGGEYSTDYNTTIQQYELLNKTNQVFNFFHLGDGVYKIMARHSKMLVSVEKTSMEENANVHQWKDHNSLNQQFIAVPASDDSYKFISVYSGMIINVANSNIEGNVQMNSNNNQQEGMWYLETTLNLEGTGNGLKGEYYNSKNFSFFKYERIDPQINFNWGESTPDYPVSIDNFSVRWTGYIEPRYSEEYTFYLTSDNGRRLWINDELIIDKWISDWDITYTGTISLEAMTRYKIKVEYFEETGGANIKLQWSSNHELKEIIPQSQLYSDLPLSIPVQSNKSSLKVFPNPATDILHIDRLETPTFMDVYNMQGNKVLQQFGTYINTTKLPSGMYFIVLKHEGIMHNLKFIKK</sequence>
<dbReference type="EMBL" id="JAPDPI010000031">
    <property type="protein sequence ID" value="MCW3806867.1"/>
    <property type="molecule type" value="Genomic_DNA"/>
</dbReference>
<name>A0AAE3MGZ9_9BACT</name>
<dbReference type="InterPro" id="IPR025832">
    <property type="entry name" value="GxGYxYP_C"/>
</dbReference>
<dbReference type="Gene3D" id="2.80.10.50">
    <property type="match status" value="1"/>
</dbReference>
<dbReference type="RefSeq" id="WP_301200721.1">
    <property type="nucleotide sequence ID" value="NZ_JAPDPI010000031.1"/>
</dbReference>
<feature type="domain" description="Beta/gamma crystallin 'Greek key'" evidence="1">
    <location>
        <begin position="716"/>
        <end position="763"/>
    </location>
</feature>
<dbReference type="AlphaFoldDB" id="A0AAE3MGZ9"/>
<accession>A0AAE3MGZ9</accession>
<dbReference type="NCBIfam" id="TIGR04183">
    <property type="entry name" value="Por_Secre_tail"/>
    <property type="match status" value="1"/>
</dbReference>
<organism evidence="3 4">
    <name type="scientific">Plebeiibacterium marinum</name>
    <dbReference type="NCBI Taxonomy" id="2992111"/>
    <lineage>
        <taxon>Bacteria</taxon>
        <taxon>Pseudomonadati</taxon>
        <taxon>Bacteroidota</taxon>
        <taxon>Bacteroidia</taxon>
        <taxon>Marinilabiliales</taxon>
        <taxon>Marinilabiliaceae</taxon>
        <taxon>Plebeiibacterium</taxon>
    </lineage>
</organism>
<protein>
    <submittedName>
        <fullName evidence="3">PA14 domain-containing protein</fullName>
    </submittedName>
</protein>
<proteinExistence type="predicted"/>
<dbReference type="Gene3D" id="3.90.182.10">
    <property type="entry name" value="Toxin - Anthrax Protective Antigen,domain 1"/>
    <property type="match status" value="1"/>
</dbReference>
<dbReference type="Pfam" id="PF07691">
    <property type="entry name" value="PA14"/>
    <property type="match status" value="2"/>
</dbReference>
<evidence type="ECO:0000259" key="1">
    <source>
        <dbReference type="PROSITE" id="PS50915"/>
    </source>
</evidence>
<dbReference type="Pfam" id="PF18962">
    <property type="entry name" value="Por_Secre_tail"/>
    <property type="match status" value="1"/>
</dbReference>
<dbReference type="PROSITE" id="PS51820">
    <property type="entry name" value="PA14"/>
    <property type="match status" value="2"/>
</dbReference>
<dbReference type="PROSITE" id="PS50915">
    <property type="entry name" value="CRYSTALLIN_BETA_GAMMA"/>
    <property type="match status" value="1"/>
</dbReference>